<sequence>MCGRRDGFVERTGLKCNLSSPAVIGQTALVKRKLFHLAALLLGAFVFSHPRPRTGPQCAWLHLPSHMIIPHPLSRSVRLLQSYHNITHQVPAAGPRLTPSARPGQGEELISSPSNLDISLHQPPVQDRCGRFKHKQRPVPDKQPKRPGRDWVSPGCLSSSDVPTQAIWKHLLPRPPKTRTIPCCETLDAGC</sequence>
<protein>
    <submittedName>
        <fullName evidence="2">Uncharacterized protein</fullName>
    </submittedName>
</protein>
<gene>
    <name evidence="2" type="ORF">CCMA1212_007345</name>
</gene>
<dbReference type="RefSeq" id="XP_073557191.1">
    <property type="nucleotide sequence ID" value="XM_073704515.1"/>
</dbReference>
<dbReference type="EMBL" id="PPTA01000010">
    <property type="protein sequence ID" value="TFB00990.1"/>
    <property type="molecule type" value="Genomic_DNA"/>
</dbReference>
<evidence type="ECO:0000313" key="2">
    <source>
        <dbReference type="EMBL" id="TFB00990.1"/>
    </source>
</evidence>
<reference evidence="2 3" key="1">
    <citation type="submission" date="2018-01" db="EMBL/GenBank/DDBJ databases">
        <title>Genome characterization of the sugarcane-associated fungus Trichoderma ghanense CCMA-1212 and their application in lignocelulose bioconversion.</title>
        <authorList>
            <person name="Steindorff A.S."/>
            <person name="Mendes T.D."/>
            <person name="Vilela E.S.D."/>
            <person name="Rodrigues D.S."/>
            <person name="Formighieri E.F."/>
            <person name="Melo I.S."/>
            <person name="Favaro L.C.L."/>
        </authorList>
    </citation>
    <scope>NUCLEOTIDE SEQUENCE [LARGE SCALE GENOMIC DNA]</scope>
    <source>
        <strain evidence="2 3">CCMA-1212</strain>
    </source>
</reference>
<feature type="region of interest" description="Disordered" evidence="1">
    <location>
        <begin position="91"/>
        <end position="158"/>
    </location>
</feature>
<feature type="compositionally biased region" description="Basic and acidic residues" evidence="1">
    <location>
        <begin position="138"/>
        <end position="149"/>
    </location>
</feature>
<evidence type="ECO:0000313" key="3">
    <source>
        <dbReference type="Proteomes" id="UP001642720"/>
    </source>
</evidence>
<dbReference type="Proteomes" id="UP001642720">
    <property type="component" value="Unassembled WGS sequence"/>
</dbReference>
<evidence type="ECO:0000256" key="1">
    <source>
        <dbReference type="SAM" id="MobiDB-lite"/>
    </source>
</evidence>
<organism evidence="2 3">
    <name type="scientific">Trichoderma ghanense</name>
    <dbReference type="NCBI Taxonomy" id="65468"/>
    <lineage>
        <taxon>Eukaryota</taxon>
        <taxon>Fungi</taxon>
        <taxon>Dikarya</taxon>
        <taxon>Ascomycota</taxon>
        <taxon>Pezizomycotina</taxon>
        <taxon>Sordariomycetes</taxon>
        <taxon>Hypocreomycetidae</taxon>
        <taxon>Hypocreales</taxon>
        <taxon>Hypocreaceae</taxon>
        <taxon>Trichoderma</taxon>
    </lineage>
</organism>
<dbReference type="GeneID" id="300578965"/>
<comment type="caution">
    <text evidence="2">The sequence shown here is derived from an EMBL/GenBank/DDBJ whole genome shotgun (WGS) entry which is preliminary data.</text>
</comment>
<proteinExistence type="predicted"/>
<keyword evidence="3" id="KW-1185">Reference proteome</keyword>
<accession>A0ABY2H0J0</accession>
<name>A0ABY2H0J0_9HYPO</name>